<evidence type="ECO:0000313" key="8">
    <source>
        <dbReference type="EMBL" id="KAF9599402.1"/>
    </source>
</evidence>
<feature type="domain" description="Bifunctional inhibitor/plant lipid transfer protein/seed storage helical" evidence="7">
    <location>
        <begin position="37"/>
        <end position="110"/>
    </location>
</feature>
<dbReference type="Gene3D" id="1.10.110.10">
    <property type="entry name" value="Plant lipid-transfer and hydrophobic proteins"/>
    <property type="match status" value="1"/>
</dbReference>
<evidence type="ECO:0000313" key="9">
    <source>
        <dbReference type="Proteomes" id="UP000631114"/>
    </source>
</evidence>
<feature type="region of interest" description="Disordered" evidence="5">
    <location>
        <begin position="114"/>
        <end position="134"/>
    </location>
</feature>
<evidence type="ECO:0000259" key="7">
    <source>
        <dbReference type="Pfam" id="PF14368"/>
    </source>
</evidence>
<dbReference type="SUPFAM" id="SSF47699">
    <property type="entry name" value="Bifunctional inhibitor/lipid-transfer protein/seed storage 2S albumin"/>
    <property type="match status" value="1"/>
</dbReference>
<dbReference type="InterPro" id="IPR036312">
    <property type="entry name" value="Bifun_inhib/LTP/seed_sf"/>
</dbReference>
<dbReference type="OrthoDB" id="1925812at2759"/>
<accession>A0A835HJD4</accession>
<evidence type="ECO:0000256" key="1">
    <source>
        <dbReference type="ARBA" id="ARBA00009748"/>
    </source>
</evidence>
<comment type="similarity">
    <text evidence="1">Belongs to the plant LTP family.</text>
</comment>
<evidence type="ECO:0000256" key="2">
    <source>
        <dbReference type="ARBA" id="ARBA00022729"/>
    </source>
</evidence>
<gene>
    <name evidence="8" type="ORF">IFM89_036959</name>
</gene>
<comment type="caution">
    <text evidence="8">The sequence shown here is derived from an EMBL/GenBank/DDBJ whole genome shotgun (WGS) entry which is preliminary data.</text>
</comment>
<evidence type="ECO:0000256" key="5">
    <source>
        <dbReference type="SAM" id="MobiDB-lite"/>
    </source>
</evidence>
<dbReference type="Pfam" id="PF14368">
    <property type="entry name" value="LTP_2"/>
    <property type="match status" value="1"/>
</dbReference>
<proteinExistence type="inferred from homology"/>
<keyword evidence="3" id="KW-1015">Disulfide bond</keyword>
<feature type="signal peptide" evidence="6">
    <location>
        <begin position="1"/>
        <end position="17"/>
    </location>
</feature>
<evidence type="ECO:0000256" key="3">
    <source>
        <dbReference type="ARBA" id="ARBA00023157"/>
    </source>
</evidence>
<dbReference type="Proteomes" id="UP000631114">
    <property type="component" value="Unassembled WGS sequence"/>
</dbReference>
<organism evidence="8 9">
    <name type="scientific">Coptis chinensis</name>
    <dbReference type="NCBI Taxonomy" id="261450"/>
    <lineage>
        <taxon>Eukaryota</taxon>
        <taxon>Viridiplantae</taxon>
        <taxon>Streptophyta</taxon>
        <taxon>Embryophyta</taxon>
        <taxon>Tracheophyta</taxon>
        <taxon>Spermatophyta</taxon>
        <taxon>Magnoliopsida</taxon>
        <taxon>Ranunculales</taxon>
        <taxon>Ranunculaceae</taxon>
        <taxon>Coptidoideae</taxon>
        <taxon>Coptis</taxon>
    </lineage>
</organism>
<evidence type="ECO:0000256" key="6">
    <source>
        <dbReference type="SAM" id="SignalP"/>
    </source>
</evidence>
<protein>
    <recommendedName>
        <fullName evidence="7">Bifunctional inhibitor/plant lipid transfer protein/seed storage helical domain-containing protein</fullName>
    </recommendedName>
</protein>
<reference evidence="8 9" key="1">
    <citation type="submission" date="2020-10" db="EMBL/GenBank/DDBJ databases">
        <title>The Coptis chinensis genome and diversification of protoberbering-type alkaloids.</title>
        <authorList>
            <person name="Wang B."/>
            <person name="Shu S."/>
            <person name="Song C."/>
            <person name="Liu Y."/>
        </authorList>
    </citation>
    <scope>NUCLEOTIDE SEQUENCE [LARGE SCALE GENOMIC DNA]</scope>
    <source>
        <strain evidence="8">HL-2020</strain>
        <tissue evidence="8">Leaf</tissue>
    </source>
</reference>
<dbReference type="AlphaFoldDB" id="A0A835HJD4"/>
<keyword evidence="2 6" id="KW-0732">Signal</keyword>
<dbReference type="InterPro" id="IPR043325">
    <property type="entry name" value="LTSS"/>
</dbReference>
<dbReference type="CDD" id="cd00010">
    <property type="entry name" value="AAI_LTSS"/>
    <property type="match status" value="1"/>
</dbReference>
<sequence>MFLIFFSFSSCVSLSFSRDISQASGGLGGGLGGVSMPCMQHLIPCQPYLQNPSAPPSSCCVPLKDMIANDAKCLCDIFNNPTLLKSLNVTQNDALKLPKACDAKVDISVCNKDAAPPTSSATPPAPASPSDGTKKNAANGLSLVGGYGVMSLFMSLFFSVAL</sequence>
<keyword evidence="9" id="KW-1185">Reference proteome</keyword>
<dbReference type="EMBL" id="JADFTS010000007">
    <property type="protein sequence ID" value="KAF9599402.1"/>
    <property type="molecule type" value="Genomic_DNA"/>
</dbReference>
<keyword evidence="4" id="KW-0325">Glycoprotein</keyword>
<dbReference type="PANTHER" id="PTHR33044">
    <property type="entry name" value="BIFUNCTIONAL INHIBITOR/LIPID-TRANSFER PROTEIN/SEED STORAGE 2S ALBUMIN SUPERFAMILY PROTEIN-RELATED"/>
    <property type="match status" value="1"/>
</dbReference>
<name>A0A835HJD4_9MAGN</name>
<dbReference type="InterPro" id="IPR016140">
    <property type="entry name" value="Bifunc_inhib/LTP/seed_store"/>
</dbReference>
<feature type="chain" id="PRO_5032674485" description="Bifunctional inhibitor/plant lipid transfer protein/seed storage helical domain-containing protein" evidence="6">
    <location>
        <begin position="18"/>
        <end position="162"/>
    </location>
</feature>
<evidence type="ECO:0000256" key="4">
    <source>
        <dbReference type="ARBA" id="ARBA00023180"/>
    </source>
</evidence>